<evidence type="ECO:0000313" key="3">
    <source>
        <dbReference type="EMBL" id="TWI43788.1"/>
    </source>
</evidence>
<proteinExistence type="predicted"/>
<organism evidence="3 4">
    <name type="scientific">Pseudoduganella flava</name>
    <dbReference type="NCBI Taxonomy" id="871742"/>
    <lineage>
        <taxon>Bacteria</taxon>
        <taxon>Pseudomonadati</taxon>
        <taxon>Pseudomonadota</taxon>
        <taxon>Betaproteobacteria</taxon>
        <taxon>Burkholderiales</taxon>
        <taxon>Oxalobacteraceae</taxon>
        <taxon>Telluria group</taxon>
        <taxon>Pseudoduganella</taxon>
    </lineage>
</organism>
<reference evidence="2 5" key="3">
    <citation type="submission" date="2019-12" db="EMBL/GenBank/DDBJ databases">
        <title>Draft Genome Sequences of Six Type Strains of the Genus Massilia.</title>
        <authorList>
            <person name="Miess H."/>
            <person name="Frediansyah A."/>
            <person name="Goeker M."/>
            <person name="Gross H."/>
        </authorList>
    </citation>
    <scope>NUCLEOTIDE SEQUENCE [LARGE SCALE GENOMIC DNA]</scope>
    <source>
        <strain evidence="2 5">DSM 26639</strain>
    </source>
</reference>
<keyword evidence="1" id="KW-1133">Transmembrane helix</keyword>
<feature type="transmembrane region" description="Helical" evidence="1">
    <location>
        <begin position="90"/>
        <end position="111"/>
    </location>
</feature>
<dbReference type="EMBL" id="CP046904">
    <property type="protein sequence ID" value="QGZ42631.1"/>
    <property type="molecule type" value="Genomic_DNA"/>
</dbReference>
<dbReference type="Proteomes" id="UP000437862">
    <property type="component" value="Chromosome"/>
</dbReference>
<reference evidence="3" key="2">
    <citation type="submission" date="2019-07" db="EMBL/GenBank/DDBJ databases">
        <authorList>
            <person name="Whitman W."/>
            <person name="Huntemann M."/>
            <person name="Clum A."/>
            <person name="Pillay M."/>
            <person name="Palaniappan K."/>
            <person name="Varghese N."/>
            <person name="Mikhailova N."/>
            <person name="Stamatis D."/>
            <person name="Reddy T."/>
            <person name="Daum C."/>
            <person name="Shapiro N."/>
            <person name="Ivanova N."/>
            <person name="Kyrpides N."/>
            <person name="Woyke T."/>
        </authorList>
    </citation>
    <scope>NUCLEOTIDE SEQUENCE</scope>
    <source>
        <strain evidence="3">CGMCC 1.10685</strain>
    </source>
</reference>
<dbReference type="EMBL" id="VLKW01000011">
    <property type="protein sequence ID" value="TWI43788.1"/>
    <property type="molecule type" value="Genomic_DNA"/>
</dbReference>
<evidence type="ECO:0000313" key="2">
    <source>
        <dbReference type="EMBL" id="QGZ42631.1"/>
    </source>
</evidence>
<reference evidence="3 4" key="1">
    <citation type="journal article" date="2015" name="Stand. Genomic Sci.">
        <title>Genomic Encyclopedia of Bacterial and Archaeal Type Strains, Phase III: the genomes of soil and plant-associated and newly described type strains.</title>
        <authorList>
            <person name="Whitman W.B."/>
            <person name="Woyke T."/>
            <person name="Klenk H.P."/>
            <person name="Zhou Y."/>
            <person name="Lilburn T.G."/>
            <person name="Beck B.J."/>
            <person name="De Vos P."/>
            <person name="Vandamme P."/>
            <person name="Eisen J.A."/>
            <person name="Garrity G."/>
            <person name="Hugenholtz P."/>
            <person name="Kyrpides N.C."/>
        </authorList>
    </citation>
    <scope>NUCLEOTIDE SEQUENCE [LARGE SCALE GENOMIC DNA]</scope>
    <source>
        <strain evidence="3 4">CGMCC 1.10685</strain>
    </source>
</reference>
<dbReference type="AlphaFoldDB" id="A0A562PHD1"/>
<evidence type="ECO:0008006" key="6">
    <source>
        <dbReference type="Google" id="ProtNLM"/>
    </source>
</evidence>
<protein>
    <recommendedName>
        <fullName evidence="6">DUF2178 domain-containing protein</fullName>
    </recommendedName>
</protein>
<keyword evidence="5" id="KW-1185">Reference proteome</keyword>
<keyword evidence="1" id="KW-0812">Transmembrane</keyword>
<keyword evidence="1" id="KW-0472">Membrane</keyword>
<evidence type="ECO:0000313" key="5">
    <source>
        <dbReference type="Proteomes" id="UP000437862"/>
    </source>
</evidence>
<sequence length="155" mass="17111">MSRRLFYRLPTRHYGAGDRIRAAAVLTWVGACLGFAVGGIGVQLFGYGRNVVLGVGIATVALLFVVRWRRTLDEISGYVALPPPRDPGKLQNALEALGYLVTIGSVLVFIGESAMKLFAWNRWIFFGALAAVIALLVAVFWRRLRRAFGLDGSWR</sequence>
<accession>A0A562PHD1</accession>
<feature type="transmembrane region" description="Helical" evidence="1">
    <location>
        <begin position="51"/>
        <end position="69"/>
    </location>
</feature>
<evidence type="ECO:0000313" key="4">
    <source>
        <dbReference type="Proteomes" id="UP000315112"/>
    </source>
</evidence>
<name>A0A562PHD1_9BURK</name>
<evidence type="ECO:0000256" key="1">
    <source>
        <dbReference type="SAM" id="Phobius"/>
    </source>
</evidence>
<dbReference type="PROSITE" id="PS51257">
    <property type="entry name" value="PROKAR_LIPOPROTEIN"/>
    <property type="match status" value="1"/>
</dbReference>
<gene>
    <name evidence="2" type="ORF">GO485_28745</name>
    <name evidence="3" type="ORF">IP92_04842</name>
</gene>
<dbReference type="RefSeq" id="WP_145880092.1">
    <property type="nucleotide sequence ID" value="NZ_CP046904.1"/>
</dbReference>
<dbReference type="Proteomes" id="UP000315112">
    <property type="component" value="Unassembled WGS sequence"/>
</dbReference>
<feature type="transmembrane region" description="Helical" evidence="1">
    <location>
        <begin position="123"/>
        <end position="141"/>
    </location>
</feature>
<feature type="transmembrane region" description="Helical" evidence="1">
    <location>
        <begin position="20"/>
        <end position="45"/>
    </location>
</feature>